<reference evidence="3" key="1">
    <citation type="submission" date="2020-05" db="EMBL/GenBank/DDBJ databases">
        <authorList>
            <person name="Chiriac C."/>
            <person name="Salcher M."/>
            <person name="Ghai R."/>
            <person name="Kavagutti S V."/>
        </authorList>
    </citation>
    <scope>NUCLEOTIDE SEQUENCE</scope>
</reference>
<accession>A0A6J7KJ32</accession>
<keyword evidence="1" id="KW-0456">Lyase</keyword>
<name>A0A6J7KJ32_9ZZZZ</name>
<evidence type="ECO:0000259" key="2">
    <source>
        <dbReference type="Pfam" id="PF01557"/>
    </source>
</evidence>
<dbReference type="GO" id="GO:0008684">
    <property type="term" value="F:2-oxopent-4-enoate hydratase activity"/>
    <property type="evidence" value="ECO:0007669"/>
    <property type="project" value="TreeGrafter"/>
</dbReference>
<organism evidence="3">
    <name type="scientific">freshwater metagenome</name>
    <dbReference type="NCBI Taxonomy" id="449393"/>
    <lineage>
        <taxon>unclassified sequences</taxon>
        <taxon>metagenomes</taxon>
        <taxon>ecological metagenomes</taxon>
    </lineage>
</organism>
<dbReference type="PANTHER" id="PTHR30143:SF0">
    <property type="entry name" value="2-KETO-4-PENTENOATE HYDRATASE"/>
    <property type="match status" value="1"/>
</dbReference>
<dbReference type="PANTHER" id="PTHR30143">
    <property type="entry name" value="ACID HYDRATASE"/>
    <property type="match status" value="1"/>
</dbReference>
<dbReference type="InterPro" id="IPR050772">
    <property type="entry name" value="Hydratase-Decarb/MhpD_sf"/>
</dbReference>
<gene>
    <name evidence="3" type="ORF">UFOPK3773_01659</name>
</gene>
<evidence type="ECO:0000313" key="3">
    <source>
        <dbReference type="EMBL" id="CAB4955521.1"/>
    </source>
</evidence>
<protein>
    <submittedName>
        <fullName evidence="3">Unannotated protein</fullName>
    </submittedName>
</protein>
<evidence type="ECO:0000256" key="1">
    <source>
        <dbReference type="ARBA" id="ARBA00023239"/>
    </source>
</evidence>
<sequence>MSKHLHIIERLVNAAHHTTPTSPFTDEHPDMTSAEAYDVQDAVVDARVNRGHGIVGAKLGLTSKAKQRQMKVETPLYGWLTADMQIDTGEALVCSQFIQPRIEPEVAFLLSRDLMGAHVTAAHVLSATEAVFPSIDVLDSRFAGYKFTHTDVVADNCSSAAFSLGGSAIDPRGVDLRLVGMTLEKNGELMHTAAGAAVHGHPAAAVAWLVRQLAARGRGLAAGQIVLSGGMTEAVAVAPGDTVVARFDRLGTVEIACV</sequence>
<dbReference type="InterPro" id="IPR036663">
    <property type="entry name" value="Fumarylacetoacetase_C_sf"/>
</dbReference>
<dbReference type="InterPro" id="IPR011234">
    <property type="entry name" value="Fumarylacetoacetase-like_C"/>
</dbReference>
<feature type="domain" description="Fumarylacetoacetase-like C-terminal" evidence="2">
    <location>
        <begin position="66"/>
        <end position="254"/>
    </location>
</feature>
<dbReference type="GO" id="GO:0005737">
    <property type="term" value="C:cytoplasm"/>
    <property type="evidence" value="ECO:0007669"/>
    <property type="project" value="TreeGrafter"/>
</dbReference>
<dbReference type="AlphaFoldDB" id="A0A6J7KJ32"/>
<dbReference type="Gene3D" id="3.90.850.10">
    <property type="entry name" value="Fumarylacetoacetase-like, C-terminal domain"/>
    <property type="match status" value="1"/>
</dbReference>
<dbReference type="SUPFAM" id="SSF56529">
    <property type="entry name" value="FAH"/>
    <property type="match status" value="1"/>
</dbReference>
<proteinExistence type="predicted"/>
<dbReference type="Pfam" id="PF01557">
    <property type="entry name" value="FAA_hydrolase"/>
    <property type="match status" value="1"/>
</dbReference>
<dbReference type="EMBL" id="CAFBNF010000215">
    <property type="protein sequence ID" value="CAB4955521.1"/>
    <property type="molecule type" value="Genomic_DNA"/>
</dbReference>